<evidence type="ECO:0000313" key="1">
    <source>
        <dbReference type="EnsemblMetazoa" id="XP_028513600.1"/>
    </source>
</evidence>
<evidence type="ECO:0000313" key="2">
    <source>
        <dbReference type="Proteomes" id="UP000887567"/>
    </source>
</evidence>
<dbReference type="Proteomes" id="UP000887567">
    <property type="component" value="Unplaced"/>
</dbReference>
<dbReference type="RefSeq" id="XP_028513600.1">
    <property type="nucleotide sequence ID" value="XM_028657799.1"/>
</dbReference>
<dbReference type="OrthoDB" id="5974985at2759"/>
<dbReference type="EnsemblMetazoa" id="XM_028657799.1">
    <property type="protein sequence ID" value="XP_028513600.1"/>
    <property type="gene ID" value="LOC114574639"/>
</dbReference>
<dbReference type="AlphaFoldDB" id="A0A913YE51"/>
<accession>A0A913YE51</accession>
<dbReference type="GeneID" id="114574639"/>
<protein>
    <submittedName>
        <fullName evidence="1">Uncharacterized protein</fullName>
    </submittedName>
</protein>
<reference evidence="1" key="1">
    <citation type="submission" date="2022-11" db="UniProtKB">
        <authorList>
            <consortium name="EnsemblMetazoa"/>
        </authorList>
    </citation>
    <scope>IDENTIFICATION</scope>
</reference>
<proteinExistence type="predicted"/>
<dbReference type="OMA" id="ARMIRRW"/>
<name>A0A913YE51_EXADI</name>
<sequence length="238" mass="27451">MYIYVARLKRSAMGGILQVAVISLLVLVCHGNPKEIRSRQISAVDNYDDEVYKILIKLCKGTFHVPVAKRTATQKSTIIRYWRNRESYSVEKADGSLKLLFNGKPVVKKSELKSLVTSEFKHCKGIGSRKLKHRLNQRFSGFSEPCVNKILSKSKLNQMSNARFNNKVIIRPIRASAVQIRHQIDLIDLRTNAVSLQGKVYNYVLTIQDVFSRYIWLRPLERKKSFHVAHKTKHTQKK</sequence>
<dbReference type="KEGG" id="epa:114574639"/>
<keyword evidence="2" id="KW-1185">Reference proteome</keyword>
<organism evidence="1 2">
    <name type="scientific">Exaiptasia diaphana</name>
    <name type="common">Tropical sea anemone</name>
    <name type="synonym">Aiptasia pulchella</name>
    <dbReference type="NCBI Taxonomy" id="2652724"/>
    <lineage>
        <taxon>Eukaryota</taxon>
        <taxon>Metazoa</taxon>
        <taxon>Cnidaria</taxon>
        <taxon>Anthozoa</taxon>
        <taxon>Hexacorallia</taxon>
        <taxon>Actiniaria</taxon>
        <taxon>Aiptasiidae</taxon>
        <taxon>Exaiptasia</taxon>
    </lineage>
</organism>